<proteinExistence type="predicted"/>
<sequence length="175" mass="20208">MKNAIIYTISLLVFSISYAQEIKTTIVVDSAQVKMDASKSIIEDRKAQLKADKKDQKDIRFEQNRADKKSTMERKELAKKQKQLKKDQREVQSENRAIENTNRDLNKANSTEIKLNERLIKANKNLVKAQSKFERAQLRGNLTPVEKSKFELDLTKKQLKVKEIEEDIANLSTAN</sequence>
<accession>A0ABU9N2W7</accession>
<feature type="signal peptide" evidence="2">
    <location>
        <begin position="1"/>
        <end position="19"/>
    </location>
</feature>
<dbReference type="EMBL" id="JBCGDO010000005">
    <property type="protein sequence ID" value="MEM0542052.1"/>
    <property type="molecule type" value="Genomic_DNA"/>
</dbReference>
<gene>
    <name evidence="3" type="ORF">WFZ85_05460</name>
</gene>
<feature type="region of interest" description="Disordered" evidence="1">
    <location>
        <begin position="63"/>
        <end position="105"/>
    </location>
</feature>
<keyword evidence="2" id="KW-0732">Signal</keyword>
<feature type="chain" id="PRO_5047142657" evidence="2">
    <location>
        <begin position="20"/>
        <end position="175"/>
    </location>
</feature>
<dbReference type="RefSeq" id="WP_342695278.1">
    <property type="nucleotide sequence ID" value="NZ_JBCGDO010000005.1"/>
</dbReference>
<evidence type="ECO:0000256" key="1">
    <source>
        <dbReference type="SAM" id="MobiDB-lite"/>
    </source>
</evidence>
<name>A0ABU9N2W7_9FLAO</name>
<evidence type="ECO:0000256" key="2">
    <source>
        <dbReference type="SAM" id="SignalP"/>
    </source>
</evidence>
<protein>
    <submittedName>
        <fullName evidence="3">Uncharacterized protein</fullName>
    </submittedName>
</protein>
<evidence type="ECO:0000313" key="3">
    <source>
        <dbReference type="EMBL" id="MEM0542052.1"/>
    </source>
</evidence>
<dbReference type="Proteomes" id="UP001460072">
    <property type="component" value="Unassembled WGS sequence"/>
</dbReference>
<organism evidence="3 4">
    <name type="scientific">Flavobacterium aureirubrum</name>
    <dbReference type="NCBI Taxonomy" id="3133147"/>
    <lineage>
        <taxon>Bacteria</taxon>
        <taxon>Pseudomonadati</taxon>
        <taxon>Bacteroidota</taxon>
        <taxon>Flavobacteriia</taxon>
        <taxon>Flavobacteriales</taxon>
        <taxon>Flavobacteriaceae</taxon>
        <taxon>Flavobacterium</taxon>
    </lineage>
</organism>
<reference evidence="3 4" key="1">
    <citation type="submission" date="2024-03" db="EMBL/GenBank/DDBJ databases">
        <title>Two novel species of the genus Flavobacterium exhibiting potentially degradation of complex polysaccharides.</title>
        <authorList>
            <person name="Lian X."/>
        </authorList>
    </citation>
    <scope>NUCLEOTIDE SEQUENCE [LARGE SCALE GENOMIC DNA]</scope>
    <source>
        <strain evidence="4">j3</strain>
    </source>
</reference>
<evidence type="ECO:0000313" key="4">
    <source>
        <dbReference type="Proteomes" id="UP001460072"/>
    </source>
</evidence>
<comment type="caution">
    <text evidence="3">The sequence shown here is derived from an EMBL/GenBank/DDBJ whole genome shotgun (WGS) entry which is preliminary data.</text>
</comment>
<keyword evidence="4" id="KW-1185">Reference proteome</keyword>